<keyword evidence="1" id="KW-1133">Transmembrane helix</keyword>
<dbReference type="Proteomes" id="UP000093807">
    <property type="component" value="Unassembled WGS sequence"/>
</dbReference>
<dbReference type="AlphaFoldDB" id="A0A199XWC7"/>
<comment type="caution">
    <text evidence="2">The sequence shown here is derived from an EMBL/GenBank/DDBJ whole genome shotgun (WGS) entry which is preliminary data.</text>
</comment>
<feature type="transmembrane region" description="Helical" evidence="1">
    <location>
        <begin position="12"/>
        <end position="34"/>
    </location>
</feature>
<evidence type="ECO:0000313" key="2">
    <source>
        <dbReference type="EMBL" id="OAZ05566.1"/>
    </source>
</evidence>
<keyword evidence="1" id="KW-0472">Membrane</keyword>
<sequence>MEPNKEKIWKKDYTYVLVANIVYILIFCLIMNLYA</sequence>
<name>A0A199XWC7_9FLAO</name>
<keyword evidence="3" id="KW-1185">Reference proteome</keyword>
<organism evidence="2 3">
    <name type="scientific">Flavobacterium succinicans</name>
    <dbReference type="NCBI Taxonomy" id="29536"/>
    <lineage>
        <taxon>Bacteria</taxon>
        <taxon>Pseudomonadati</taxon>
        <taxon>Bacteroidota</taxon>
        <taxon>Flavobacteriia</taxon>
        <taxon>Flavobacteriales</taxon>
        <taxon>Flavobacteriaceae</taxon>
        <taxon>Flavobacterium</taxon>
    </lineage>
</organism>
<evidence type="ECO:0000256" key="1">
    <source>
        <dbReference type="SAM" id="Phobius"/>
    </source>
</evidence>
<reference evidence="2 3" key="1">
    <citation type="submission" date="2016-06" db="EMBL/GenBank/DDBJ databases">
        <title>Draft genome sequence of Flavobacterium succinicans strain DD5b.</title>
        <authorList>
            <person name="Poehlein A."/>
            <person name="Daniel R."/>
            <person name="Simeonova D.D."/>
        </authorList>
    </citation>
    <scope>NUCLEOTIDE SEQUENCE [LARGE SCALE GENOMIC DNA]</scope>
    <source>
        <strain evidence="2 3">DD5b</strain>
    </source>
</reference>
<evidence type="ECO:0000313" key="3">
    <source>
        <dbReference type="Proteomes" id="UP000093807"/>
    </source>
</evidence>
<gene>
    <name evidence="2" type="ORF">FLB_00960</name>
</gene>
<protein>
    <submittedName>
        <fullName evidence="2">Uncharacterized protein</fullName>
    </submittedName>
</protein>
<proteinExistence type="predicted"/>
<accession>A0A199XWC7</accession>
<dbReference type="PATRIC" id="fig|29536.5.peg.99"/>
<dbReference type="EMBL" id="JMTM01000004">
    <property type="protein sequence ID" value="OAZ05566.1"/>
    <property type="molecule type" value="Genomic_DNA"/>
</dbReference>
<keyword evidence="1" id="KW-0812">Transmembrane</keyword>